<dbReference type="PANTHER" id="PTHR11717">
    <property type="entry name" value="LOW MOLECULAR WEIGHT PROTEIN TYROSINE PHOSPHATASE"/>
    <property type="match status" value="1"/>
</dbReference>
<dbReference type="SUPFAM" id="SSF52788">
    <property type="entry name" value="Phosphotyrosine protein phosphatases I"/>
    <property type="match status" value="1"/>
</dbReference>
<dbReference type="InterPro" id="IPR050438">
    <property type="entry name" value="LMW_PTPase"/>
</dbReference>
<feature type="active site" description="Proton donor" evidence="6">
    <location>
        <position position="124"/>
    </location>
</feature>
<feature type="domain" description="Phosphotyrosine protein phosphatase I" evidence="7">
    <location>
        <begin position="2"/>
        <end position="148"/>
    </location>
</feature>
<evidence type="ECO:0000259" key="7">
    <source>
        <dbReference type="SMART" id="SM00226"/>
    </source>
</evidence>
<comment type="catalytic activity">
    <reaction evidence="5">
        <text>O-phospho-L-tyrosyl-[protein] + H2O = L-tyrosyl-[protein] + phosphate</text>
        <dbReference type="Rhea" id="RHEA:10684"/>
        <dbReference type="Rhea" id="RHEA-COMP:10136"/>
        <dbReference type="Rhea" id="RHEA-COMP:20101"/>
        <dbReference type="ChEBI" id="CHEBI:15377"/>
        <dbReference type="ChEBI" id="CHEBI:43474"/>
        <dbReference type="ChEBI" id="CHEBI:46858"/>
        <dbReference type="ChEBI" id="CHEBI:61978"/>
        <dbReference type="EC" id="3.1.3.48"/>
    </reaction>
</comment>
<feature type="active site" evidence="6">
    <location>
        <position position="14"/>
    </location>
</feature>
<proteinExistence type="inferred from homology"/>
<evidence type="ECO:0000256" key="2">
    <source>
        <dbReference type="ARBA" id="ARBA00013064"/>
    </source>
</evidence>
<name>A0A430AFW5_9ENTE</name>
<dbReference type="GO" id="GO:0004725">
    <property type="term" value="F:protein tyrosine phosphatase activity"/>
    <property type="evidence" value="ECO:0007669"/>
    <property type="project" value="UniProtKB-EC"/>
</dbReference>
<dbReference type="AlphaFoldDB" id="A0A430AFW5"/>
<evidence type="ECO:0000313" key="9">
    <source>
        <dbReference type="Proteomes" id="UP000288669"/>
    </source>
</evidence>
<reference evidence="8 9" key="1">
    <citation type="submission" date="2017-05" db="EMBL/GenBank/DDBJ databases">
        <title>Vagococcus spp. assemblies.</title>
        <authorList>
            <person name="Gulvik C.A."/>
        </authorList>
    </citation>
    <scope>NUCLEOTIDE SEQUENCE [LARGE SCALE GENOMIC DNA]</scope>
    <source>
        <strain evidence="8 9">DSM 24756</strain>
    </source>
</reference>
<evidence type="ECO:0000256" key="3">
    <source>
        <dbReference type="ARBA" id="ARBA00022801"/>
    </source>
</evidence>
<evidence type="ECO:0000256" key="1">
    <source>
        <dbReference type="ARBA" id="ARBA00011063"/>
    </source>
</evidence>
<dbReference type="PRINTS" id="PR00719">
    <property type="entry name" value="LMWPTPASE"/>
</dbReference>
<dbReference type="OrthoDB" id="9784339at2"/>
<dbReference type="Gene3D" id="3.40.50.2300">
    <property type="match status" value="1"/>
</dbReference>
<evidence type="ECO:0000256" key="6">
    <source>
        <dbReference type="PIRSR" id="PIRSR617867-1"/>
    </source>
</evidence>
<keyword evidence="9" id="KW-1185">Reference proteome</keyword>
<comment type="similarity">
    <text evidence="1">Belongs to the low molecular weight phosphotyrosine protein phosphatase family.</text>
</comment>
<dbReference type="EMBL" id="NGJZ01000003">
    <property type="protein sequence ID" value="RSU06604.1"/>
    <property type="molecule type" value="Genomic_DNA"/>
</dbReference>
<evidence type="ECO:0000256" key="4">
    <source>
        <dbReference type="ARBA" id="ARBA00022912"/>
    </source>
</evidence>
<gene>
    <name evidence="8" type="ORF">CBF30_10185</name>
</gene>
<feature type="active site" description="Nucleophile" evidence="6">
    <location>
        <position position="8"/>
    </location>
</feature>
<dbReference type="InterPro" id="IPR036196">
    <property type="entry name" value="Ptyr_pPase_sf"/>
</dbReference>
<organism evidence="8 9">
    <name type="scientific">Vagococcus entomophilus</name>
    <dbReference type="NCBI Taxonomy" id="1160095"/>
    <lineage>
        <taxon>Bacteria</taxon>
        <taxon>Bacillati</taxon>
        <taxon>Bacillota</taxon>
        <taxon>Bacilli</taxon>
        <taxon>Lactobacillales</taxon>
        <taxon>Enterococcaceae</taxon>
        <taxon>Vagococcus</taxon>
    </lineage>
</organism>
<dbReference type="CDD" id="cd16343">
    <property type="entry name" value="LMWPTP"/>
    <property type="match status" value="1"/>
</dbReference>
<evidence type="ECO:0000256" key="5">
    <source>
        <dbReference type="ARBA" id="ARBA00051722"/>
    </source>
</evidence>
<evidence type="ECO:0000313" key="8">
    <source>
        <dbReference type="EMBL" id="RSU06604.1"/>
    </source>
</evidence>
<dbReference type="RefSeq" id="WP_126826243.1">
    <property type="nucleotide sequence ID" value="NZ_JBHLWU010000001.1"/>
</dbReference>
<dbReference type="Pfam" id="PF01451">
    <property type="entry name" value="LMWPc"/>
    <property type="match status" value="1"/>
</dbReference>
<dbReference type="SMART" id="SM00226">
    <property type="entry name" value="LMWPc"/>
    <property type="match status" value="1"/>
</dbReference>
<sequence length="152" mass="17092">MYQVMVVCLGNICRSPMAEGIMKQMLKQNGLEHKIAVSSAATSAWEQGNPPHIGTQNILKRENISTKGMVSKQITAQDFQESDLILGMDQQNVADLLNRAPDGTKKKIHLFLENGTKTAKEVPDPYYTGDFELTYQLIQQGCKYWLEKICIK</sequence>
<dbReference type="PANTHER" id="PTHR11717:SF7">
    <property type="entry name" value="LOW MOLECULAR WEIGHT PHOSPHOTYROSINE PROTEIN PHOSPHATASE"/>
    <property type="match status" value="1"/>
</dbReference>
<comment type="caution">
    <text evidence="8">The sequence shown here is derived from an EMBL/GenBank/DDBJ whole genome shotgun (WGS) entry which is preliminary data.</text>
</comment>
<protein>
    <recommendedName>
        <fullName evidence="2">protein-tyrosine-phosphatase</fullName>
        <ecNumber evidence="2">3.1.3.48</ecNumber>
    </recommendedName>
</protein>
<dbReference type="InterPro" id="IPR017867">
    <property type="entry name" value="Tyr_phospatase_low_mol_wt"/>
</dbReference>
<dbReference type="Proteomes" id="UP000288669">
    <property type="component" value="Unassembled WGS sequence"/>
</dbReference>
<keyword evidence="4" id="KW-0904">Protein phosphatase</keyword>
<dbReference type="InterPro" id="IPR023485">
    <property type="entry name" value="Ptyr_pPase"/>
</dbReference>
<accession>A0A430AFW5</accession>
<keyword evidence="3" id="KW-0378">Hydrolase</keyword>
<dbReference type="EC" id="3.1.3.48" evidence="2"/>